<accession>A0A7X8TM35</accession>
<dbReference type="Proteomes" id="UP000523139">
    <property type="component" value="Unassembled WGS sequence"/>
</dbReference>
<protein>
    <submittedName>
        <fullName evidence="1">Uncharacterized protein</fullName>
    </submittedName>
</protein>
<gene>
    <name evidence="1" type="ORF">HGQ17_13905</name>
</gene>
<sequence length="365" mass="41355">MKIDLPQLEHQGDQLIYSADLTRSDGEQFTLTFQVPSEYESWVSTRSDAALVVALLPAMRRGEDIEVEGTVTDELLFQLQGDYQALLRKQKRKLHRISITAENPAPAEPGQREGVITGFSAGVDSWQVLAQYYYADNVPESLKVNHLLYNDLGSHGKGGTDRFERRLKNIRSLAKHVGLPVIPVMSNMEYLYRNEQYMSTHTVRNASVPWLLQDGVRGFYYASAYEYSSVRIRATRSMGESDIASLPLLSTSNLMLRSVGSPFTRVQKTVALVDIPATFEGLDVCISPGENSTNCSKCWKCRRTMLTLDIAGVLDRYHKMFDLEVWKRLRKRAWRNAVEKSDASPLIREVVRYGKRQGYDLAKSS</sequence>
<dbReference type="AlphaFoldDB" id="A0A7X8TM35"/>
<evidence type="ECO:0000313" key="2">
    <source>
        <dbReference type="Proteomes" id="UP000523139"/>
    </source>
</evidence>
<name>A0A7X8TM35_9MICC</name>
<proteinExistence type="predicted"/>
<comment type="caution">
    <text evidence="1">The sequence shown here is derived from an EMBL/GenBank/DDBJ whole genome shotgun (WGS) entry which is preliminary data.</text>
</comment>
<dbReference type="EMBL" id="JABAHY010000021">
    <property type="protein sequence ID" value="NLS11069.1"/>
    <property type="molecule type" value="Genomic_DNA"/>
</dbReference>
<dbReference type="RefSeq" id="WP_168888554.1">
    <property type="nucleotide sequence ID" value="NZ_JABAHY010000021.1"/>
</dbReference>
<evidence type="ECO:0000313" key="1">
    <source>
        <dbReference type="EMBL" id="NLS11069.1"/>
    </source>
</evidence>
<keyword evidence="2" id="KW-1185">Reference proteome</keyword>
<organism evidence="1 2">
    <name type="scientific">Nesterenkonia sedimenti</name>
    <dbReference type="NCBI Taxonomy" id="1463632"/>
    <lineage>
        <taxon>Bacteria</taxon>
        <taxon>Bacillati</taxon>
        <taxon>Actinomycetota</taxon>
        <taxon>Actinomycetes</taxon>
        <taxon>Micrococcales</taxon>
        <taxon>Micrococcaceae</taxon>
        <taxon>Nesterenkonia</taxon>
    </lineage>
</organism>
<reference evidence="1 2" key="1">
    <citation type="submission" date="2020-04" db="EMBL/GenBank/DDBJ databases">
        <title>Nesterenkonia sp. nov., isolated from marine sediment.</title>
        <authorList>
            <person name="Zhang G."/>
        </authorList>
    </citation>
    <scope>NUCLEOTIDE SEQUENCE [LARGE SCALE GENOMIC DNA]</scope>
    <source>
        <strain evidence="1 2">MY13</strain>
    </source>
</reference>